<dbReference type="Pfam" id="PF14111">
    <property type="entry name" value="DUF4283"/>
    <property type="match status" value="1"/>
</dbReference>
<dbReference type="InterPro" id="IPR025836">
    <property type="entry name" value="Zn_knuckle_CX2CX4HX4C"/>
</dbReference>
<dbReference type="InterPro" id="IPR040256">
    <property type="entry name" value="At4g02000-like"/>
</dbReference>
<evidence type="ECO:0000259" key="2">
    <source>
        <dbReference type="Pfam" id="PF14111"/>
    </source>
</evidence>
<dbReference type="Pfam" id="PF14392">
    <property type="entry name" value="zf-CCHC_4"/>
    <property type="match status" value="1"/>
</dbReference>
<accession>A0AAW2TBX5</accession>
<dbReference type="InterPro" id="IPR025558">
    <property type="entry name" value="DUF4283"/>
</dbReference>
<dbReference type="EMBL" id="JACGWN010000015">
    <property type="protein sequence ID" value="KAL0401628.1"/>
    <property type="molecule type" value="Genomic_DNA"/>
</dbReference>
<evidence type="ECO:0000256" key="1">
    <source>
        <dbReference type="SAM" id="MobiDB-lite"/>
    </source>
</evidence>
<name>A0AAW2TBX5_9LAMI</name>
<reference evidence="4" key="2">
    <citation type="journal article" date="2024" name="Plant">
        <title>Genomic evolution and insights into agronomic trait innovations of Sesamum species.</title>
        <authorList>
            <person name="Miao H."/>
            <person name="Wang L."/>
            <person name="Qu L."/>
            <person name="Liu H."/>
            <person name="Sun Y."/>
            <person name="Le M."/>
            <person name="Wang Q."/>
            <person name="Wei S."/>
            <person name="Zheng Y."/>
            <person name="Lin W."/>
            <person name="Duan Y."/>
            <person name="Cao H."/>
            <person name="Xiong S."/>
            <person name="Wang X."/>
            <person name="Wei L."/>
            <person name="Li C."/>
            <person name="Ma Q."/>
            <person name="Ju M."/>
            <person name="Zhao R."/>
            <person name="Li G."/>
            <person name="Mu C."/>
            <person name="Tian Q."/>
            <person name="Mei H."/>
            <person name="Zhang T."/>
            <person name="Gao T."/>
            <person name="Zhang H."/>
        </authorList>
    </citation>
    <scope>NUCLEOTIDE SEQUENCE</scope>
    <source>
        <strain evidence="4">KEN1</strain>
    </source>
</reference>
<organism evidence="4">
    <name type="scientific">Sesamum latifolium</name>
    <dbReference type="NCBI Taxonomy" id="2727402"/>
    <lineage>
        <taxon>Eukaryota</taxon>
        <taxon>Viridiplantae</taxon>
        <taxon>Streptophyta</taxon>
        <taxon>Embryophyta</taxon>
        <taxon>Tracheophyta</taxon>
        <taxon>Spermatophyta</taxon>
        <taxon>Magnoliopsida</taxon>
        <taxon>eudicotyledons</taxon>
        <taxon>Gunneridae</taxon>
        <taxon>Pentapetalae</taxon>
        <taxon>asterids</taxon>
        <taxon>lamiids</taxon>
        <taxon>Lamiales</taxon>
        <taxon>Pedaliaceae</taxon>
        <taxon>Sesamum</taxon>
    </lineage>
</organism>
<feature type="region of interest" description="Disordered" evidence="1">
    <location>
        <begin position="453"/>
        <end position="474"/>
    </location>
</feature>
<gene>
    <name evidence="4" type="ORF">Slati_4192700</name>
</gene>
<proteinExistence type="predicted"/>
<feature type="domain" description="DUF4283" evidence="2">
    <location>
        <begin position="34"/>
        <end position="107"/>
    </location>
</feature>
<feature type="domain" description="Zinc knuckle CX2CX4HX4C" evidence="3">
    <location>
        <begin position="176"/>
        <end position="218"/>
    </location>
</feature>
<sequence length="474" mass="53485">MEAFCHKLGQNLRLTEKDGRRVVIPDGLWTADSETHQLFLVGRFLSKKQPKFEALATSIKSMLDPVKGLEIRRLEEGRFLIRFNYIIDRNRALEGCPWSFEKNTLILSSVGVNENSMHVDLNWCEFCVHIHDLPLSKMNFGIASFIGNSLGKFRDLEMEDSGRAWGSSMRIYVALNVTQPLIRALRVCTTMGDEVVVSFTYERLRNFCYLCGHLGHIDTYRDLHFEEGFQDPRQDMPYGVWLRAPPRSWGTCKSGSLPVPSTTNHSNQSKPVRGSGVFDFGNAPDPRRATESRGKAVVHEVHRSDHSKQQGSSGDEVHSAANAQMLRTDYLAPCDEQLYTWGSYVPNTVLPAESVLPIPNALNEDFHPEDMTVGQQEIDPSSMPQEAEILMELEETLIPVLVQFAVGTRGLIANRGRGRRRGARRGKVVQKWSRDTLVVVDGQGMLRESKRHQLMDEESDVLSVEAAPQPRHSP</sequence>
<reference evidence="4" key="1">
    <citation type="submission" date="2020-06" db="EMBL/GenBank/DDBJ databases">
        <authorList>
            <person name="Li T."/>
            <person name="Hu X."/>
            <person name="Zhang T."/>
            <person name="Song X."/>
            <person name="Zhang H."/>
            <person name="Dai N."/>
            <person name="Sheng W."/>
            <person name="Hou X."/>
            <person name="Wei L."/>
        </authorList>
    </citation>
    <scope>NUCLEOTIDE SEQUENCE</scope>
    <source>
        <strain evidence="4">KEN1</strain>
        <tissue evidence="4">Leaf</tissue>
    </source>
</reference>
<dbReference type="PANTHER" id="PTHR31286:SF153">
    <property type="entry name" value="DUF4283 DOMAIN PROTEIN"/>
    <property type="match status" value="1"/>
</dbReference>
<evidence type="ECO:0000313" key="4">
    <source>
        <dbReference type="EMBL" id="KAL0401628.1"/>
    </source>
</evidence>
<protein>
    <recommendedName>
        <fullName evidence="5">DUF4283 domain-containing protein</fullName>
    </recommendedName>
</protein>
<evidence type="ECO:0008006" key="5">
    <source>
        <dbReference type="Google" id="ProtNLM"/>
    </source>
</evidence>
<feature type="region of interest" description="Disordered" evidence="1">
    <location>
        <begin position="253"/>
        <end position="292"/>
    </location>
</feature>
<dbReference type="PANTHER" id="PTHR31286">
    <property type="entry name" value="GLYCINE-RICH CELL WALL STRUCTURAL PROTEIN 1.8-LIKE"/>
    <property type="match status" value="1"/>
</dbReference>
<feature type="compositionally biased region" description="Polar residues" evidence="1">
    <location>
        <begin position="253"/>
        <end position="270"/>
    </location>
</feature>
<comment type="caution">
    <text evidence="4">The sequence shown here is derived from an EMBL/GenBank/DDBJ whole genome shotgun (WGS) entry which is preliminary data.</text>
</comment>
<evidence type="ECO:0000259" key="3">
    <source>
        <dbReference type="Pfam" id="PF14392"/>
    </source>
</evidence>
<dbReference type="AlphaFoldDB" id="A0AAW2TBX5"/>